<proteinExistence type="predicted"/>
<evidence type="ECO:0000256" key="1">
    <source>
        <dbReference type="SAM" id="MobiDB-lite"/>
    </source>
</evidence>
<dbReference type="PANTHER" id="PTHR35335:SF1">
    <property type="entry name" value="UPF0716 PROTEIN FXSA"/>
    <property type="match status" value="1"/>
</dbReference>
<keyword evidence="4" id="KW-1185">Reference proteome</keyword>
<gene>
    <name evidence="3" type="ORF">GCM10009867_02870</name>
</gene>
<protein>
    <recommendedName>
        <fullName evidence="5">Exlusion protein FxsA</fullName>
    </recommendedName>
</protein>
<evidence type="ECO:0000313" key="4">
    <source>
        <dbReference type="Proteomes" id="UP001501326"/>
    </source>
</evidence>
<dbReference type="InterPro" id="IPR007313">
    <property type="entry name" value="FxsA"/>
</dbReference>
<comment type="caution">
    <text evidence="3">The sequence shown here is derived from an EMBL/GenBank/DDBJ whole genome shotgun (WGS) entry which is preliminary data.</text>
</comment>
<organism evidence="3 4">
    <name type="scientific">Pedococcus aerophilus</name>
    <dbReference type="NCBI Taxonomy" id="436356"/>
    <lineage>
        <taxon>Bacteria</taxon>
        <taxon>Bacillati</taxon>
        <taxon>Actinomycetota</taxon>
        <taxon>Actinomycetes</taxon>
        <taxon>Micrococcales</taxon>
        <taxon>Intrasporangiaceae</taxon>
        <taxon>Pedococcus</taxon>
    </lineage>
</organism>
<evidence type="ECO:0000256" key="2">
    <source>
        <dbReference type="SAM" id="Phobius"/>
    </source>
</evidence>
<feature type="compositionally biased region" description="Gly residues" evidence="1">
    <location>
        <begin position="124"/>
        <end position="147"/>
    </location>
</feature>
<keyword evidence="2" id="KW-1133">Transmembrane helix</keyword>
<accession>A0ABN3UDJ2</accession>
<feature type="transmembrane region" description="Helical" evidence="2">
    <location>
        <begin position="70"/>
        <end position="95"/>
    </location>
</feature>
<name>A0ABN3UDJ2_9MICO</name>
<dbReference type="EMBL" id="BAAARN010000001">
    <property type="protein sequence ID" value="GAA2730752.1"/>
    <property type="molecule type" value="Genomic_DNA"/>
</dbReference>
<feature type="region of interest" description="Disordered" evidence="1">
    <location>
        <begin position="124"/>
        <end position="157"/>
    </location>
</feature>
<reference evidence="3 4" key="1">
    <citation type="journal article" date="2019" name="Int. J. Syst. Evol. Microbiol.">
        <title>The Global Catalogue of Microorganisms (GCM) 10K type strain sequencing project: providing services to taxonomists for standard genome sequencing and annotation.</title>
        <authorList>
            <consortium name="The Broad Institute Genomics Platform"/>
            <consortium name="The Broad Institute Genome Sequencing Center for Infectious Disease"/>
            <person name="Wu L."/>
            <person name="Ma J."/>
        </authorList>
    </citation>
    <scope>NUCLEOTIDE SEQUENCE [LARGE SCALE GENOMIC DNA]</scope>
    <source>
        <strain evidence="3 4">JCM 16378</strain>
    </source>
</reference>
<evidence type="ECO:0008006" key="5">
    <source>
        <dbReference type="Google" id="ProtNLM"/>
    </source>
</evidence>
<dbReference type="Proteomes" id="UP001501326">
    <property type="component" value="Unassembled WGS sequence"/>
</dbReference>
<sequence length="157" mass="16015">MALLVVPVLEIAAIIAVGKAIGGWQTLLLLLVESALGAWLVRREGARAWAALNTALRTGQMPSRQLSDAALVLVGGTLLLAPGFLTDVVGFFFILPFTRPFARTLLEAAVAKRLLGGFSSRWGSGPGGTGAGPMGPGGTRGPGGTGRGPDVVDGEVL</sequence>
<evidence type="ECO:0000313" key="3">
    <source>
        <dbReference type="EMBL" id="GAA2730752.1"/>
    </source>
</evidence>
<keyword evidence="2" id="KW-0812">Transmembrane</keyword>
<dbReference type="PANTHER" id="PTHR35335">
    <property type="entry name" value="UPF0716 PROTEIN FXSA"/>
    <property type="match status" value="1"/>
</dbReference>
<keyword evidence="2" id="KW-0472">Membrane</keyword>
<dbReference type="Pfam" id="PF04186">
    <property type="entry name" value="FxsA"/>
    <property type="match status" value="1"/>
</dbReference>
<dbReference type="NCBIfam" id="NF008528">
    <property type="entry name" value="PRK11463.1-2"/>
    <property type="match status" value="1"/>
</dbReference>